<dbReference type="HOGENOM" id="CLU_1899566_0_0_1"/>
<accession>A0A0E0HPN6</accession>
<organism evidence="2">
    <name type="scientific">Oryza nivara</name>
    <name type="common">Indian wild rice</name>
    <name type="synonym">Oryza sativa f. spontanea</name>
    <dbReference type="NCBI Taxonomy" id="4536"/>
    <lineage>
        <taxon>Eukaryota</taxon>
        <taxon>Viridiplantae</taxon>
        <taxon>Streptophyta</taxon>
        <taxon>Embryophyta</taxon>
        <taxon>Tracheophyta</taxon>
        <taxon>Spermatophyta</taxon>
        <taxon>Magnoliopsida</taxon>
        <taxon>Liliopsida</taxon>
        <taxon>Poales</taxon>
        <taxon>Poaceae</taxon>
        <taxon>BOP clade</taxon>
        <taxon>Oryzoideae</taxon>
        <taxon>Oryzeae</taxon>
        <taxon>Oryzinae</taxon>
        <taxon>Oryza</taxon>
    </lineage>
</organism>
<evidence type="ECO:0000313" key="2">
    <source>
        <dbReference type="EnsemblPlants" id="ONIVA06G14260.1"/>
    </source>
</evidence>
<feature type="compositionally biased region" description="Basic and acidic residues" evidence="1">
    <location>
        <begin position="48"/>
        <end position="67"/>
    </location>
</feature>
<feature type="region of interest" description="Disordered" evidence="1">
    <location>
        <begin position="37"/>
        <end position="134"/>
    </location>
</feature>
<evidence type="ECO:0000256" key="1">
    <source>
        <dbReference type="SAM" id="MobiDB-lite"/>
    </source>
</evidence>
<reference evidence="2" key="1">
    <citation type="submission" date="2015-04" db="UniProtKB">
        <authorList>
            <consortium name="EnsemblPlants"/>
        </authorList>
    </citation>
    <scope>IDENTIFICATION</scope>
    <source>
        <strain evidence="2">SL10</strain>
    </source>
</reference>
<evidence type="ECO:0000313" key="3">
    <source>
        <dbReference type="Proteomes" id="UP000006591"/>
    </source>
</evidence>
<feature type="compositionally biased region" description="Gly residues" evidence="1">
    <location>
        <begin position="98"/>
        <end position="118"/>
    </location>
</feature>
<reference evidence="2" key="2">
    <citation type="submission" date="2018-04" db="EMBL/GenBank/DDBJ databases">
        <title>OnivRS2 (Oryza nivara Reference Sequence Version 2).</title>
        <authorList>
            <person name="Zhang J."/>
            <person name="Kudrna D."/>
            <person name="Lee S."/>
            <person name="Talag J."/>
            <person name="Rajasekar S."/>
            <person name="Welchert J."/>
            <person name="Hsing Y.-I."/>
            <person name="Wing R.A."/>
        </authorList>
    </citation>
    <scope>NUCLEOTIDE SEQUENCE [LARGE SCALE GENOMIC DNA]</scope>
    <source>
        <strain evidence="2">SL10</strain>
    </source>
</reference>
<dbReference type="EnsemblPlants" id="ONIVA06G14260.1">
    <property type="protein sequence ID" value="ONIVA06G14260.1"/>
    <property type="gene ID" value="ONIVA06G14260"/>
</dbReference>
<protein>
    <submittedName>
        <fullName evidence="2">Uncharacterized protein</fullName>
    </submittedName>
</protein>
<dbReference type="Proteomes" id="UP000006591">
    <property type="component" value="Chromosome 6"/>
</dbReference>
<name>A0A0E0HPN6_ORYNI</name>
<dbReference type="AlphaFoldDB" id="A0A0E0HPN6"/>
<sequence length="134" mass="13981">MEPGNHEPPLCGEPPTCRIWRVASPTLCRGAADSPYLARSKAAAAPDEEGRSRQWGEREGDSPDLARSEAVAAPRRGGKEPIVGVESEWERRRRWGEGRGAAGGGGAARGGRRGVAGGGERRDAAGGGEKGGLR</sequence>
<feature type="compositionally biased region" description="Gly residues" evidence="1">
    <location>
        <begin position="125"/>
        <end position="134"/>
    </location>
</feature>
<keyword evidence="3" id="KW-1185">Reference proteome</keyword>
<proteinExistence type="predicted"/>
<dbReference type="Gramene" id="ONIVA06G14260.1">
    <property type="protein sequence ID" value="ONIVA06G14260.1"/>
    <property type="gene ID" value="ONIVA06G14260"/>
</dbReference>
<feature type="compositionally biased region" description="Basic and acidic residues" evidence="1">
    <location>
        <begin position="88"/>
        <end position="97"/>
    </location>
</feature>